<dbReference type="Proteomes" id="UP000198765">
    <property type="component" value="Chromosome I"/>
</dbReference>
<protein>
    <submittedName>
        <fullName evidence="1">Bacterial SH3 domain</fullName>
    </submittedName>
</protein>
<dbReference type="EMBL" id="LT594324">
    <property type="protein sequence ID" value="SBT37854.1"/>
    <property type="molecule type" value="Genomic_DNA"/>
</dbReference>
<name>A0A1A8Z1Z9_9ACTN</name>
<proteinExistence type="predicted"/>
<organism evidence="1 2">
    <name type="scientific">Micromonospora narathiwatensis</name>
    <dbReference type="NCBI Taxonomy" id="299146"/>
    <lineage>
        <taxon>Bacteria</taxon>
        <taxon>Bacillati</taxon>
        <taxon>Actinomycetota</taxon>
        <taxon>Actinomycetes</taxon>
        <taxon>Micromonosporales</taxon>
        <taxon>Micromonosporaceae</taxon>
        <taxon>Micromonospora</taxon>
    </lineage>
</organism>
<keyword evidence="2" id="KW-1185">Reference proteome</keyword>
<dbReference type="PATRIC" id="fig|299146.4.peg.238"/>
<evidence type="ECO:0000313" key="1">
    <source>
        <dbReference type="EMBL" id="SBT37854.1"/>
    </source>
</evidence>
<dbReference type="AlphaFoldDB" id="A0A1A8Z1Z9"/>
<gene>
    <name evidence="1" type="ORF">GA0070621_0238</name>
</gene>
<sequence>MPNLDDGYDSVLGAGSTGLALRTGPHVSCGLILRIPEGRIVGLQCYQQGDVVNQVPTWSAVNFQGNPGWVSDAYLKRGGSYDYCGDEGW</sequence>
<evidence type="ECO:0000313" key="2">
    <source>
        <dbReference type="Proteomes" id="UP000198765"/>
    </source>
</evidence>
<dbReference type="Gene3D" id="2.30.30.40">
    <property type="entry name" value="SH3 Domains"/>
    <property type="match status" value="1"/>
</dbReference>
<reference evidence="1 2" key="1">
    <citation type="submission" date="2016-06" db="EMBL/GenBank/DDBJ databases">
        <authorList>
            <person name="Kjaerup R.B."/>
            <person name="Dalgaard T.S."/>
            <person name="Juul-Madsen H.R."/>
        </authorList>
    </citation>
    <scope>NUCLEOTIDE SEQUENCE [LARGE SCALE GENOMIC DNA]</scope>
    <source>
        <strain evidence="1 2">DSM 45248</strain>
    </source>
</reference>
<accession>A0A1A8Z1Z9</accession>